<organism evidence="2">
    <name type="scientific">hydrothermal vent metagenome</name>
    <dbReference type="NCBI Taxonomy" id="652676"/>
    <lineage>
        <taxon>unclassified sequences</taxon>
        <taxon>metagenomes</taxon>
        <taxon>ecological metagenomes</taxon>
    </lineage>
</organism>
<dbReference type="Pfam" id="PF07603">
    <property type="entry name" value="Lcl_C"/>
    <property type="match status" value="1"/>
</dbReference>
<gene>
    <name evidence="2" type="ORF">MNBD_NITROSPINAE05-1167</name>
</gene>
<dbReference type="AlphaFoldDB" id="A0A3B1CND1"/>
<reference evidence="2" key="1">
    <citation type="submission" date="2018-06" db="EMBL/GenBank/DDBJ databases">
        <authorList>
            <person name="Zhirakovskaya E."/>
        </authorList>
    </citation>
    <scope>NUCLEOTIDE SEQUENCE</scope>
</reference>
<evidence type="ECO:0000313" key="2">
    <source>
        <dbReference type="EMBL" id="VAX29802.1"/>
    </source>
</evidence>
<protein>
    <recommendedName>
        <fullName evidence="1">Lcl C-terminal domain-containing protein</fullName>
    </recommendedName>
</protein>
<sequence length="146" mass="16845">MNSTDRFIDNNNGTLTDQKTGLLWSKEDSWQSEARWVSWDEAMDYVYHYRDTRFGGTPEWRLPTQDEVLSLCEPETVNTDKYGNAIHLHPAFPSGPLATVWFHEHFTGDEGYILDFKNKEVRTLNKSKTGRMAVRPVSGTMNKSEP</sequence>
<feature type="domain" description="Lcl C-terminal" evidence="1">
    <location>
        <begin position="13"/>
        <end position="137"/>
    </location>
</feature>
<evidence type="ECO:0000259" key="1">
    <source>
        <dbReference type="Pfam" id="PF07603"/>
    </source>
</evidence>
<proteinExistence type="predicted"/>
<dbReference type="EMBL" id="UOGG01000093">
    <property type="protein sequence ID" value="VAX29802.1"/>
    <property type="molecule type" value="Genomic_DNA"/>
</dbReference>
<dbReference type="InterPro" id="IPR011460">
    <property type="entry name" value="Lcl_C"/>
</dbReference>
<accession>A0A3B1CND1</accession>
<name>A0A3B1CND1_9ZZZZ</name>